<dbReference type="UniPathway" id="UPA00359">
    <property type="reaction ID" value="UER00482"/>
</dbReference>
<keyword evidence="14" id="KW-1133">Transmembrane helix</keyword>
<keyword evidence="10 13" id="KW-0067">ATP-binding</keyword>
<dbReference type="GO" id="GO:0005524">
    <property type="term" value="F:ATP binding"/>
    <property type="evidence" value="ECO:0007669"/>
    <property type="project" value="UniProtKB-UniRule"/>
</dbReference>
<sequence>MDLYAYHYTPSLRHKILSLLLLPFSALYGLIATLKRLAPRILYGKQGRDFGLPIISVGNLIAGGSGKTPFIIALCKHLCLFRYGHIAIISRGYKRQSKGLIWVSRQGRILADVATSGDEPYLIASALAGHNVSVLVCKNRAKAIKQAKAQGAQLILLDDGFRFCFKKFDVILRPSFEPFYPRFIPSGLYRESHSLYGKLASSPRAIIAQDNIDFTREVQITNPSPKMFLITAIANPTRLLAFLPIAMDKDCEIIGRQFFPDHHHFTPQEIHAILGSYAPTSLLTTQKDATKLQDFSQILSIMELALHIHPSIVCALRAYIDEMDSSPRERSERDLCIADYLYTPNIPPPSATLATDTPAYQSTHLSSDDPVQILCAIEKRIFASLARAQCPNATSKSSPLESTFSTSILLAWAWLPCDTTSVQNGLLDSALGILENAFCDGLVDFWLDARLYTSKAPSHTHRLSLAQSFPYRSSAWHYLFDTLFAPLCASIETGAKMADIGAKMGAKAPEISAKVEANKAKQAKVAKVDSSDALAALRTQAKELSWDSPELFSITTLRIGLTKKGWGYYKQRITMP</sequence>
<keyword evidence="11 13" id="KW-0443">Lipid metabolism</keyword>
<dbReference type="InterPro" id="IPR003758">
    <property type="entry name" value="LpxK"/>
</dbReference>
<feature type="transmembrane region" description="Helical" evidence="14">
    <location>
        <begin position="16"/>
        <end position="38"/>
    </location>
</feature>
<evidence type="ECO:0000256" key="13">
    <source>
        <dbReference type="HAMAP-Rule" id="MF_00409"/>
    </source>
</evidence>
<dbReference type="SUPFAM" id="SSF52540">
    <property type="entry name" value="P-loop containing nucleoside triphosphate hydrolases"/>
    <property type="match status" value="1"/>
</dbReference>
<proteinExistence type="inferred from homology"/>
<dbReference type="GO" id="GO:0009029">
    <property type="term" value="F:lipid-A 4'-kinase activity"/>
    <property type="evidence" value="ECO:0007669"/>
    <property type="project" value="UniProtKB-UniRule"/>
</dbReference>
<keyword evidence="6 13" id="KW-0441">Lipid A biosynthesis</keyword>
<comment type="function">
    <text evidence="1 13">Transfers the gamma-phosphate of ATP to the 4'-position of a tetraacyldisaccharide 1-phosphate intermediate (termed DS-1-P) to form tetraacyldisaccharide 1,4'-bis-phosphate (lipid IVA).</text>
</comment>
<keyword evidence="14" id="KW-0472">Membrane</keyword>
<keyword evidence="7 13" id="KW-0808">Transferase</keyword>
<dbReference type="GO" id="GO:0009245">
    <property type="term" value="P:lipid A biosynthetic process"/>
    <property type="evidence" value="ECO:0007669"/>
    <property type="project" value="UniProtKB-UniRule"/>
</dbReference>
<evidence type="ECO:0000256" key="5">
    <source>
        <dbReference type="ARBA" id="ARBA00022516"/>
    </source>
</evidence>
<accession>A0A377J586</accession>
<name>A0A377J586_9HELI</name>
<dbReference type="EC" id="2.7.1.130" evidence="3 13"/>
<comment type="catalytic activity">
    <reaction evidence="13">
        <text>a lipid A disaccharide + ATP = a lipid IVA + ADP + H(+)</text>
        <dbReference type="Rhea" id="RHEA:67840"/>
        <dbReference type="ChEBI" id="CHEBI:15378"/>
        <dbReference type="ChEBI" id="CHEBI:30616"/>
        <dbReference type="ChEBI" id="CHEBI:176343"/>
        <dbReference type="ChEBI" id="CHEBI:176425"/>
        <dbReference type="ChEBI" id="CHEBI:456216"/>
        <dbReference type="EC" id="2.7.1.130"/>
    </reaction>
</comment>
<keyword evidence="9 13" id="KW-0418">Kinase</keyword>
<evidence type="ECO:0000256" key="9">
    <source>
        <dbReference type="ARBA" id="ARBA00022777"/>
    </source>
</evidence>
<evidence type="ECO:0000256" key="8">
    <source>
        <dbReference type="ARBA" id="ARBA00022741"/>
    </source>
</evidence>
<gene>
    <name evidence="13 15" type="primary">lpxK</name>
    <name evidence="15" type="ORF">NCTC12410_01492</name>
</gene>
<dbReference type="AlphaFoldDB" id="A0A377J586"/>
<evidence type="ECO:0000256" key="1">
    <source>
        <dbReference type="ARBA" id="ARBA00002274"/>
    </source>
</evidence>
<dbReference type="PANTHER" id="PTHR42724:SF1">
    <property type="entry name" value="TETRAACYLDISACCHARIDE 4'-KINASE, MITOCHONDRIAL-RELATED"/>
    <property type="match status" value="1"/>
</dbReference>
<dbReference type="EMBL" id="UGHV01000001">
    <property type="protein sequence ID" value="STO97657.1"/>
    <property type="molecule type" value="Genomic_DNA"/>
</dbReference>
<dbReference type="HAMAP" id="MF_00409">
    <property type="entry name" value="LpxK"/>
    <property type="match status" value="1"/>
</dbReference>
<dbReference type="PANTHER" id="PTHR42724">
    <property type="entry name" value="TETRAACYLDISACCHARIDE 4'-KINASE"/>
    <property type="match status" value="1"/>
</dbReference>
<reference evidence="15 16" key="1">
    <citation type="submission" date="2018-06" db="EMBL/GenBank/DDBJ databases">
        <authorList>
            <consortium name="Pathogen Informatics"/>
            <person name="Doyle S."/>
        </authorList>
    </citation>
    <scope>NUCLEOTIDE SEQUENCE [LARGE SCALE GENOMIC DNA]</scope>
    <source>
        <strain evidence="15 16">NCTC12410</strain>
    </source>
</reference>
<dbReference type="InterPro" id="IPR027417">
    <property type="entry name" value="P-loop_NTPase"/>
</dbReference>
<dbReference type="GO" id="GO:0005886">
    <property type="term" value="C:plasma membrane"/>
    <property type="evidence" value="ECO:0007669"/>
    <property type="project" value="TreeGrafter"/>
</dbReference>
<evidence type="ECO:0000256" key="10">
    <source>
        <dbReference type="ARBA" id="ARBA00022840"/>
    </source>
</evidence>
<dbReference type="Proteomes" id="UP000254841">
    <property type="component" value="Unassembled WGS sequence"/>
</dbReference>
<organism evidence="15 16">
    <name type="scientific">Helicobacter canis</name>
    <dbReference type="NCBI Taxonomy" id="29419"/>
    <lineage>
        <taxon>Bacteria</taxon>
        <taxon>Pseudomonadati</taxon>
        <taxon>Campylobacterota</taxon>
        <taxon>Epsilonproteobacteria</taxon>
        <taxon>Campylobacterales</taxon>
        <taxon>Helicobacteraceae</taxon>
        <taxon>Helicobacter</taxon>
    </lineage>
</organism>
<keyword evidence="14" id="KW-0812">Transmembrane</keyword>
<evidence type="ECO:0000256" key="6">
    <source>
        <dbReference type="ARBA" id="ARBA00022556"/>
    </source>
</evidence>
<dbReference type="OrthoDB" id="9766423at2"/>
<dbReference type="Pfam" id="PF02606">
    <property type="entry name" value="LpxK"/>
    <property type="match status" value="2"/>
</dbReference>
<keyword evidence="8 13" id="KW-0547">Nucleotide-binding</keyword>
<protein>
    <recommendedName>
        <fullName evidence="4 13">Tetraacyldisaccharide 4'-kinase</fullName>
        <ecNumber evidence="3 13">2.7.1.130</ecNumber>
    </recommendedName>
    <alternativeName>
        <fullName evidence="12 13">Lipid A 4'-kinase</fullName>
    </alternativeName>
</protein>
<evidence type="ECO:0000256" key="11">
    <source>
        <dbReference type="ARBA" id="ARBA00023098"/>
    </source>
</evidence>
<evidence type="ECO:0000256" key="3">
    <source>
        <dbReference type="ARBA" id="ARBA00012071"/>
    </source>
</evidence>
<comment type="similarity">
    <text evidence="13">Belongs to the LpxK family.</text>
</comment>
<evidence type="ECO:0000313" key="15">
    <source>
        <dbReference type="EMBL" id="STO97657.1"/>
    </source>
</evidence>
<dbReference type="RefSeq" id="WP_115011879.1">
    <property type="nucleotide sequence ID" value="NZ_UGHV01000001.1"/>
</dbReference>
<keyword evidence="5 13" id="KW-0444">Lipid biosynthesis</keyword>
<evidence type="ECO:0000256" key="7">
    <source>
        <dbReference type="ARBA" id="ARBA00022679"/>
    </source>
</evidence>
<dbReference type="GO" id="GO:0009244">
    <property type="term" value="P:lipopolysaccharide core region biosynthetic process"/>
    <property type="evidence" value="ECO:0007669"/>
    <property type="project" value="TreeGrafter"/>
</dbReference>
<evidence type="ECO:0000256" key="4">
    <source>
        <dbReference type="ARBA" id="ARBA00016436"/>
    </source>
</evidence>
<comment type="pathway">
    <text evidence="2 13">Glycolipid biosynthesis; lipid IV(A) biosynthesis; lipid IV(A) from (3R)-3-hydroxytetradecanoyl-[acyl-carrier-protein] and UDP-N-acetyl-alpha-D-glucosamine: step 6/6.</text>
</comment>
<evidence type="ECO:0000256" key="12">
    <source>
        <dbReference type="ARBA" id="ARBA00029757"/>
    </source>
</evidence>
<feature type="binding site" evidence="13">
    <location>
        <begin position="61"/>
        <end position="68"/>
    </location>
    <ligand>
        <name>ATP</name>
        <dbReference type="ChEBI" id="CHEBI:30616"/>
    </ligand>
</feature>
<evidence type="ECO:0000256" key="2">
    <source>
        <dbReference type="ARBA" id="ARBA00004870"/>
    </source>
</evidence>
<evidence type="ECO:0000313" key="16">
    <source>
        <dbReference type="Proteomes" id="UP000254841"/>
    </source>
</evidence>
<evidence type="ECO:0000256" key="14">
    <source>
        <dbReference type="SAM" id="Phobius"/>
    </source>
</evidence>